<dbReference type="EMBL" id="JBEPCU010000612">
    <property type="protein sequence ID" value="MER6980737.1"/>
    <property type="molecule type" value="Genomic_DNA"/>
</dbReference>
<reference evidence="9 10" key="1">
    <citation type="submission" date="2024-06" db="EMBL/GenBank/DDBJ databases">
        <title>The Natural Products Discovery Center: Release of the First 8490 Sequenced Strains for Exploring Actinobacteria Biosynthetic Diversity.</title>
        <authorList>
            <person name="Kalkreuter E."/>
            <person name="Kautsar S.A."/>
            <person name="Yang D."/>
            <person name="Bader C.D."/>
            <person name="Teijaro C.N."/>
            <person name="Fluegel L."/>
            <person name="Davis C.M."/>
            <person name="Simpson J.R."/>
            <person name="Lauterbach L."/>
            <person name="Steele A.D."/>
            <person name="Gui C."/>
            <person name="Meng S."/>
            <person name="Li G."/>
            <person name="Viehrig K."/>
            <person name="Ye F."/>
            <person name="Su P."/>
            <person name="Kiefer A.F."/>
            <person name="Nichols A."/>
            <person name="Cepeda A.J."/>
            <person name="Yan W."/>
            <person name="Fan B."/>
            <person name="Jiang Y."/>
            <person name="Adhikari A."/>
            <person name="Zheng C.-J."/>
            <person name="Schuster L."/>
            <person name="Cowan T.M."/>
            <person name="Smanski M.J."/>
            <person name="Chevrette M.G."/>
            <person name="De Carvalho L.P.S."/>
            <person name="Shen B."/>
        </authorList>
    </citation>
    <scope>NUCLEOTIDE SEQUENCE [LARGE SCALE GENOMIC DNA]</scope>
    <source>
        <strain evidence="9 10">NPDC000634</strain>
    </source>
</reference>
<keyword evidence="10" id="KW-1185">Reference proteome</keyword>
<evidence type="ECO:0000256" key="6">
    <source>
        <dbReference type="ARBA" id="ARBA00022989"/>
    </source>
</evidence>
<dbReference type="Gene3D" id="2.60.40.10">
    <property type="entry name" value="Immunoglobulins"/>
    <property type="match status" value="1"/>
</dbReference>
<dbReference type="PANTHER" id="PTHR31686:SF1">
    <property type="entry name" value="SULFITE EFFLUX PUMP SSU1"/>
    <property type="match status" value="1"/>
</dbReference>
<evidence type="ECO:0000256" key="7">
    <source>
        <dbReference type="ARBA" id="ARBA00023136"/>
    </source>
</evidence>
<evidence type="ECO:0000313" key="10">
    <source>
        <dbReference type="Proteomes" id="UP001458415"/>
    </source>
</evidence>
<evidence type="ECO:0000256" key="5">
    <source>
        <dbReference type="ARBA" id="ARBA00022692"/>
    </source>
</evidence>
<keyword evidence="4" id="KW-1003">Cell membrane</keyword>
<dbReference type="InterPro" id="IPR038665">
    <property type="entry name" value="Voltage-dep_anion_channel_sf"/>
</dbReference>
<keyword evidence="6 8" id="KW-1133">Transmembrane helix</keyword>
<dbReference type="SUPFAM" id="SSF49478">
    <property type="entry name" value="Cna protein B-type domain"/>
    <property type="match status" value="1"/>
</dbReference>
<name>A0ABV1WAR6_9ACTN</name>
<evidence type="ECO:0000256" key="3">
    <source>
        <dbReference type="ARBA" id="ARBA00022448"/>
    </source>
</evidence>
<comment type="caution">
    <text evidence="9">The sequence shown here is derived from an EMBL/GenBank/DDBJ whole genome shotgun (WGS) entry which is preliminary data.</text>
</comment>
<dbReference type="InterPro" id="IPR051629">
    <property type="entry name" value="Sulfite_efflux_TDT"/>
</dbReference>
<sequence>MCAMQRLHRDMFDSAASTRPRVWGMNHSPCAGSSAPTVNREKRPLLSPSWFAAVMGTAIVANAAATAPWSFHGLQTAAMVVWLGAAVLLILLTTCYLRQRALRLHAGDPVMAQFFGAPPMALLTVGAGALLFGRRLIGLDAALDVDWVLWSLGTVLGLVTACTVPYLMVTRHRFAPDAAFGGWLMPVVPPMVSAATGALLFPHAPAGQLRLALLLGCYAMLGLGLVAVVLVLSMIYGRLVHHEAPTGTVVPTVWIGAGALGQSVTALGALAAAAPSTLPAPYAQGTAVFALLGGIAVWGFTMLWLALATGLTIRTIRAGLPFAPTWWSFIFPVGACVTATGALAARTDSLVLTWVAAVLYGLLVIAWAVVAGHSLRHAARHMWRRCAAGHALRRPVVPEGRLDGPTVLKGTVRTTTDGRPISQARVTLLDPAGDVVRDTYTAEDGSYAFSDLELDHYTVVAAGYPAQATSLTLGGSGYDAFDLTLTHEKG</sequence>
<dbReference type="Pfam" id="PF03595">
    <property type="entry name" value="SLAC1"/>
    <property type="match status" value="1"/>
</dbReference>
<accession>A0ABV1WAR6</accession>
<feature type="transmembrane region" description="Helical" evidence="8">
    <location>
        <begin position="351"/>
        <end position="375"/>
    </location>
</feature>
<feature type="transmembrane region" description="Helical" evidence="8">
    <location>
        <begin position="213"/>
        <end position="237"/>
    </location>
</feature>
<evidence type="ECO:0000256" key="1">
    <source>
        <dbReference type="ARBA" id="ARBA00004651"/>
    </source>
</evidence>
<keyword evidence="5 8" id="KW-0812">Transmembrane</keyword>
<gene>
    <name evidence="9" type="ORF">ABT317_28150</name>
</gene>
<dbReference type="PANTHER" id="PTHR31686">
    <property type="match status" value="1"/>
</dbReference>
<dbReference type="InterPro" id="IPR013783">
    <property type="entry name" value="Ig-like_fold"/>
</dbReference>
<dbReference type="Gene3D" id="1.50.10.150">
    <property type="entry name" value="Voltage-dependent anion channel"/>
    <property type="match status" value="1"/>
</dbReference>
<comment type="subcellular location">
    <subcellularLocation>
        <location evidence="1">Cell membrane</location>
        <topology evidence="1">Multi-pass membrane protein</topology>
    </subcellularLocation>
</comment>
<dbReference type="InterPro" id="IPR004695">
    <property type="entry name" value="SLAC1/Mae1/Ssu1/TehA"/>
</dbReference>
<evidence type="ECO:0000313" key="9">
    <source>
        <dbReference type="EMBL" id="MER6980737.1"/>
    </source>
</evidence>
<evidence type="ECO:0000256" key="8">
    <source>
        <dbReference type="SAM" id="Phobius"/>
    </source>
</evidence>
<dbReference type="Proteomes" id="UP001458415">
    <property type="component" value="Unassembled WGS sequence"/>
</dbReference>
<feature type="transmembrane region" description="Helical" evidence="8">
    <location>
        <begin position="147"/>
        <end position="168"/>
    </location>
</feature>
<evidence type="ECO:0000256" key="4">
    <source>
        <dbReference type="ARBA" id="ARBA00022475"/>
    </source>
</evidence>
<keyword evidence="7 8" id="KW-0472">Membrane</keyword>
<feature type="transmembrane region" description="Helical" evidence="8">
    <location>
        <begin position="180"/>
        <end position="201"/>
    </location>
</feature>
<dbReference type="Pfam" id="PF13620">
    <property type="entry name" value="CarboxypepD_reg"/>
    <property type="match status" value="1"/>
</dbReference>
<feature type="transmembrane region" description="Helical" evidence="8">
    <location>
        <begin position="286"/>
        <end position="313"/>
    </location>
</feature>
<feature type="transmembrane region" description="Helical" evidence="8">
    <location>
        <begin position="77"/>
        <end position="98"/>
    </location>
</feature>
<feature type="transmembrane region" description="Helical" evidence="8">
    <location>
        <begin position="325"/>
        <end position="345"/>
    </location>
</feature>
<organism evidence="9 10">
    <name type="scientific">Streptomyces carpinensis</name>
    <dbReference type="NCBI Taxonomy" id="66369"/>
    <lineage>
        <taxon>Bacteria</taxon>
        <taxon>Bacillati</taxon>
        <taxon>Actinomycetota</taxon>
        <taxon>Actinomycetes</taxon>
        <taxon>Kitasatosporales</taxon>
        <taxon>Streptomycetaceae</taxon>
        <taxon>Streptomyces</taxon>
    </lineage>
</organism>
<feature type="transmembrane region" description="Helical" evidence="8">
    <location>
        <begin position="249"/>
        <end position="274"/>
    </location>
</feature>
<feature type="transmembrane region" description="Helical" evidence="8">
    <location>
        <begin position="110"/>
        <end position="132"/>
    </location>
</feature>
<proteinExistence type="inferred from homology"/>
<comment type="similarity">
    <text evidence="2">Belongs to the tellurite-resistance/dicarboxylate transporter (TDT) family.</text>
</comment>
<protein>
    <submittedName>
        <fullName evidence="9">Carboxypeptidase regulatory-like domain-containing protein</fullName>
    </submittedName>
</protein>
<evidence type="ECO:0000256" key="2">
    <source>
        <dbReference type="ARBA" id="ARBA00008566"/>
    </source>
</evidence>
<dbReference type="CDD" id="cd09320">
    <property type="entry name" value="TDT_like_2"/>
    <property type="match status" value="1"/>
</dbReference>
<feature type="transmembrane region" description="Helical" evidence="8">
    <location>
        <begin position="50"/>
        <end position="71"/>
    </location>
</feature>
<keyword evidence="3" id="KW-0813">Transport</keyword>